<comment type="caution">
    <text evidence="3">The sequence shown here is derived from an EMBL/GenBank/DDBJ whole genome shotgun (WGS) entry which is preliminary data.</text>
</comment>
<dbReference type="PANTHER" id="PTHR38434">
    <property type="entry name" value="BLL2549 PROTEIN"/>
    <property type="match status" value="1"/>
</dbReference>
<feature type="transmembrane region" description="Helical" evidence="2">
    <location>
        <begin position="392"/>
        <end position="412"/>
    </location>
</feature>
<gene>
    <name evidence="3" type="ORF">FB459_3471</name>
</gene>
<protein>
    <submittedName>
        <fullName evidence="3">Putative membrane protein DUF2339</fullName>
    </submittedName>
</protein>
<feature type="transmembrane region" description="Helical" evidence="2">
    <location>
        <begin position="362"/>
        <end position="386"/>
    </location>
</feature>
<evidence type="ECO:0000256" key="2">
    <source>
        <dbReference type="SAM" id="Phobius"/>
    </source>
</evidence>
<feature type="transmembrane region" description="Helical" evidence="2">
    <location>
        <begin position="338"/>
        <end position="355"/>
    </location>
</feature>
<organism evidence="3 4">
    <name type="scientific">Yimella lutea</name>
    <dbReference type="NCBI Taxonomy" id="587872"/>
    <lineage>
        <taxon>Bacteria</taxon>
        <taxon>Bacillati</taxon>
        <taxon>Actinomycetota</taxon>
        <taxon>Actinomycetes</taxon>
        <taxon>Micrococcales</taxon>
        <taxon>Dermacoccaceae</taxon>
        <taxon>Yimella</taxon>
    </lineage>
</organism>
<proteinExistence type="predicted"/>
<feature type="transmembrane region" description="Helical" evidence="2">
    <location>
        <begin position="139"/>
        <end position="161"/>
    </location>
</feature>
<feature type="transmembrane region" description="Helical" evidence="2">
    <location>
        <begin position="288"/>
        <end position="307"/>
    </location>
</feature>
<feature type="transmembrane region" description="Helical" evidence="2">
    <location>
        <begin position="264"/>
        <end position="282"/>
    </location>
</feature>
<dbReference type="PANTHER" id="PTHR38434:SF1">
    <property type="entry name" value="BLL2549 PROTEIN"/>
    <property type="match status" value="1"/>
</dbReference>
<keyword evidence="2" id="KW-1133">Transmembrane helix</keyword>
<keyword evidence="2" id="KW-0472">Membrane</keyword>
<evidence type="ECO:0000313" key="4">
    <source>
        <dbReference type="Proteomes" id="UP000320806"/>
    </source>
</evidence>
<feature type="transmembrane region" description="Helical" evidence="2">
    <location>
        <begin position="479"/>
        <end position="500"/>
    </location>
</feature>
<feature type="compositionally biased region" description="Polar residues" evidence="1">
    <location>
        <begin position="1"/>
        <end position="28"/>
    </location>
</feature>
<feature type="transmembrane region" description="Helical" evidence="2">
    <location>
        <begin position="115"/>
        <end position="133"/>
    </location>
</feature>
<reference evidence="3 4" key="1">
    <citation type="submission" date="2019-06" db="EMBL/GenBank/DDBJ databases">
        <title>Sequencing the genomes of 1000 actinobacteria strains.</title>
        <authorList>
            <person name="Klenk H.-P."/>
        </authorList>
    </citation>
    <scope>NUCLEOTIDE SEQUENCE [LARGE SCALE GENOMIC DNA]</scope>
    <source>
        <strain evidence="3 4">DSM 19828</strain>
    </source>
</reference>
<dbReference type="EMBL" id="VFMO01000001">
    <property type="protein sequence ID" value="TQJ15894.1"/>
    <property type="molecule type" value="Genomic_DNA"/>
</dbReference>
<feature type="transmembrane region" description="Helical" evidence="2">
    <location>
        <begin position="241"/>
        <end position="257"/>
    </location>
</feature>
<dbReference type="InterPro" id="IPR019286">
    <property type="entry name" value="DUF2339_TM"/>
</dbReference>
<keyword evidence="2" id="KW-0812">Transmembrane</keyword>
<dbReference type="RefSeq" id="WP_170221984.1">
    <property type="nucleotide sequence ID" value="NZ_BAABCI010000023.1"/>
</dbReference>
<dbReference type="Pfam" id="PF10101">
    <property type="entry name" value="DUF2339"/>
    <property type="match status" value="1"/>
</dbReference>
<evidence type="ECO:0000313" key="3">
    <source>
        <dbReference type="EMBL" id="TQJ15894.1"/>
    </source>
</evidence>
<dbReference type="Proteomes" id="UP000320806">
    <property type="component" value="Unassembled WGS sequence"/>
</dbReference>
<feature type="transmembrane region" description="Helical" evidence="2">
    <location>
        <begin position="453"/>
        <end position="472"/>
    </location>
</feature>
<feature type="transmembrane region" description="Helical" evidence="2">
    <location>
        <begin position="168"/>
        <end position="201"/>
    </location>
</feature>
<dbReference type="AlphaFoldDB" id="A0A542EKW0"/>
<name>A0A542EKW0_9MICO</name>
<accession>A0A542EKW0</accession>
<feature type="region of interest" description="Disordered" evidence="1">
    <location>
        <begin position="1"/>
        <end position="34"/>
    </location>
</feature>
<feature type="transmembrane region" description="Helical" evidence="2">
    <location>
        <begin position="86"/>
        <end position="103"/>
    </location>
</feature>
<feature type="transmembrane region" description="Helical" evidence="2">
    <location>
        <begin position="314"/>
        <end position="332"/>
    </location>
</feature>
<evidence type="ECO:0000256" key="1">
    <source>
        <dbReference type="SAM" id="MobiDB-lite"/>
    </source>
</evidence>
<feature type="transmembrane region" description="Helical" evidence="2">
    <location>
        <begin position="424"/>
        <end position="447"/>
    </location>
</feature>
<keyword evidence="4" id="KW-1185">Reference proteome</keyword>
<sequence>MNTTPNTQPGPQGQHQYPNGAHYNTGSGPQPAYQYPPLRPQVRRPWWERDGVIGKIFAGAGVFVTLIGVVMLLVIAARAGLLRPEIRVAGGALLSGLLLAGSIRLESSLGGRIGAIALAATGTAGLFLCVVAATNFYEWIPGAAGLVIAAAIAAGTVAIAMRWNSQALAVMMTAGVGVLAPVLTEGLTVPLIAFLVLLQAAGCVPEFSKDWPAIAAARTLPVALAATVAAELESYRASTHVAAYLVATIALASALMASRRTNEWITACVYAVASVPMIVAVTSLTGPVAAIAGAAIAVMTLGAVVAARPVGTGTSAAAALVVGAALMASAVTVTRGPWLSVILLGIGVVLAASTYQVKNHYAAALSIVFTAAGYLAVAVTGVGTSVEDEPGVAFTAGLLMTISALLIALVGVRRYGADKEGATALGTIALLASTGLVHRGLFALVLGDGGRPVAQFAITVTWMLIASALLWLSLRVEGSATATVSMGLSVSVLALGKLFLHDLSSLDGIVRAGAFIVVGLTLLAAGAGYAQAFAKRAAARGVEEEQSAPQQPRPMVTW</sequence>
<feature type="transmembrane region" description="Helical" evidence="2">
    <location>
        <begin position="56"/>
        <end position="80"/>
    </location>
</feature>
<feature type="transmembrane region" description="Helical" evidence="2">
    <location>
        <begin position="512"/>
        <end position="530"/>
    </location>
</feature>